<dbReference type="GO" id="GO:0004222">
    <property type="term" value="F:metalloendopeptidase activity"/>
    <property type="evidence" value="ECO:0007669"/>
    <property type="project" value="InterPro"/>
</dbReference>
<dbReference type="InterPro" id="IPR024079">
    <property type="entry name" value="MetalloPept_cat_dom_sf"/>
</dbReference>
<feature type="chain" id="PRO_5020910963" description="Peptidase M13 C-terminal domain-containing protein" evidence="1">
    <location>
        <begin position="18"/>
        <end position="599"/>
    </location>
</feature>
<evidence type="ECO:0000259" key="2">
    <source>
        <dbReference type="Pfam" id="PF01431"/>
    </source>
</evidence>
<dbReference type="GO" id="GO:0016485">
    <property type="term" value="P:protein processing"/>
    <property type="evidence" value="ECO:0007669"/>
    <property type="project" value="TreeGrafter"/>
</dbReference>
<gene>
    <name evidence="3" type="ORF">L596_030908</name>
</gene>
<dbReference type="SUPFAM" id="SSF55486">
    <property type="entry name" value="Metalloproteases ('zincins'), catalytic domain"/>
    <property type="match status" value="1"/>
</dbReference>
<feature type="domain" description="Peptidase M13 C-terminal" evidence="2">
    <location>
        <begin position="432"/>
        <end position="592"/>
    </location>
</feature>
<dbReference type="GO" id="GO:0005886">
    <property type="term" value="C:plasma membrane"/>
    <property type="evidence" value="ECO:0007669"/>
    <property type="project" value="TreeGrafter"/>
</dbReference>
<sequence length="599" mass="69275">MTVFASFLFIVVCPVFAASESFFASSIPSAQEIKSGFNANVSVCQDLHTHVCNYENLEVERYLKARREGMDELLAGLMPKDEPVYNAIYKALHSFSNKIQAELHLCSHQNLRFPYVHSVINAEAHGRHIGGLFALGRCTHSACAMYRVFCEEQWCMVVKRVPSSQSAMVFKPFKAVSNAFIKGIVFGYMKTLLGVNADLDSKMIVFSEDLRPEDFELEYLRAAYDEDGFLSFMEKHFGSNVDENLNDLEKRIQLIKILAKHRNFAPYFNLLFAHLLYQNRNVTKPEIADDLEAIMVDINQEIRDNVEATNNFNSTQKTAIVKYLRHLHMHMGIPKRFRDVKITKSLLEEFQQWILPIYDNDDCALETILRKIGSFRQLQVYHLRELILPIQRYGNYEEPLFLQQAFHMGETIHILPGFFFTLNGNFPIGFKYGVAWSIGHEIFHGLGLHFRNDPGIHGNVGKMDFFQKQKDCYNRYYGSFCMGNEVCPIGDFKSNEGFADVEGARIVYKVLTRKLKKAAKDERRKQQKWFFKAMTMVFCKDAKSNSEEEQETFLHTDVHPRTAVRANAIALQMPEFTELFHCQKEDFNYVTEERCAIYS</sequence>
<dbReference type="InterPro" id="IPR000718">
    <property type="entry name" value="Peptidase_M13"/>
</dbReference>
<dbReference type="Gene3D" id="3.40.390.10">
    <property type="entry name" value="Collagenase (Catalytic Domain)"/>
    <property type="match status" value="1"/>
</dbReference>
<protein>
    <recommendedName>
        <fullName evidence="2">Peptidase M13 C-terminal domain-containing protein</fullName>
    </recommendedName>
</protein>
<name>A0A4U5MH93_STECR</name>
<accession>A0A4U5MH93</accession>
<dbReference type="PANTHER" id="PTHR11733">
    <property type="entry name" value="ZINC METALLOPROTEASE FAMILY M13 NEPRILYSIN-RELATED"/>
    <property type="match status" value="1"/>
</dbReference>
<comment type="caution">
    <text evidence="3">The sequence shown here is derived from an EMBL/GenBank/DDBJ whole genome shotgun (WGS) entry which is preliminary data.</text>
</comment>
<dbReference type="Pfam" id="PF01431">
    <property type="entry name" value="Peptidase_M13"/>
    <property type="match status" value="1"/>
</dbReference>
<evidence type="ECO:0000256" key="1">
    <source>
        <dbReference type="SAM" id="SignalP"/>
    </source>
</evidence>
<keyword evidence="1" id="KW-0732">Signal</keyword>
<reference evidence="3 4" key="1">
    <citation type="journal article" date="2015" name="Genome Biol.">
        <title>Comparative genomics of Steinernema reveals deeply conserved gene regulatory networks.</title>
        <authorList>
            <person name="Dillman A.R."/>
            <person name="Macchietto M."/>
            <person name="Porter C.F."/>
            <person name="Rogers A."/>
            <person name="Williams B."/>
            <person name="Antoshechkin I."/>
            <person name="Lee M.M."/>
            <person name="Goodwin Z."/>
            <person name="Lu X."/>
            <person name="Lewis E.E."/>
            <person name="Goodrich-Blair H."/>
            <person name="Stock S.P."/>
            <person name="Adams B.J."/>
            <person name="Sternberg P.W."/>
            <person name="Mortazavi A."/>
        </authorList>
    </citation>
    <scope>NUCLEOTIDE SEQUENCE [LARGE SCALE GENOMIC DNA]</scope>
    <source>
        <strain evidence="3 4">ALL</strain>
    </source>
</reference>
<evidence type="ECO:0000313" key="4">
    <source>
        <dbReference type="Proteomes" id="UP000298663"/>
    </source>
</evidence>
<dbReference type="Proteomes" id="UP000298663">
    <property type="component" value="Unassembled WGS sequence"/>
</dbReference>
<reference evidence="3 4" key="2">
    <citation type="journal article" date="2019" name="G3 (Bethesda)">
        <title>Hybrid Assembly of the Genome of the Entomopathogenic Nematode Steinernema carpocapsae Identifies the X-Chromosome.</title>
        <authorList>
            <person name="Serra L."/>
            <person name="Macchietto M."/>
            <person name="Macias-Munoz A."/>
            <person name="McGill C.J."/>
            <person name="Rodriguez I.M."/>
            <person name="Rodriguez B."/>
            <person name="Murad R."/>
            <person name="Mortazavi A."/>
        </authorList>
    </citation>
    <scope>NUCLEOTIDE SEQUENCE [LARGE SCALE GENOMIC DNA]</scope>
    <source>
        <strain evidence="3 4">ALL</strain>
    </source>
</reference>
<dbReference type="PANTHER" id="PTHR11733:SF133">
    <property type="entry name" value="PHOSPHATE-REGULATING NEUTRAL ENDOPEPTIDASE PHEX"/>
    <property type="match status" value="1"/>
</dbReference>
<proteinExistence type="predicted"/>
<dbReference type="STRING" id="34508.A0A4U5MH93"/>
<dbReference type="OrthoDB" id="5795773at2759"/>
<evidence type="ECO:0000313" key="3">
    <source>
        <dbReference type="EMBL" id="TKR68659.1"/>
    </source>
</evidence>
<organism evidence="3 4">
    <name type="scientific">Steinernema carpocapsae</name>
    <name type="common">Entomopathogenic nematode</name>
    <dbReference type="NCBI Taxonomy" id="34508"/>
    <lineage>
        <taxon>Eukaryota</taxon>
        <taxon>Metazoa</taxon>
        <taxon>Ecdysozoa</taxon>
        <taxon>Nematoda</taxon>
        <taxon>Chromadorea</taxon>
        <taxon>Rhabditida</taxon>
        <taxon>Tylenchina</taxon>
        <taxon>Panagrolaimomorpha</taxon>
        <taxon>Strongyloidoidea</taxon>
        <taxon>Steinernematidae</taxon>
        <taxon>Steinernema</taxon>
    </lineage>
</organism>
<dbReference type="InterPro" id="IPR018497">
    <property type="entry name" value="Peptidase_M13_C"/>
</dbReference>
<dbReference type="EMBL" id="AZBU02000008">
    <property type="protein sequence ID" value="TKR68659.1"/>
    <property type="molecule type" value="Genomic_DNA"/>
</dbReference>
<feature type="signal peptide" evidence="1">
    <location>
        <begin position="1"/>
        <end position="17"/>
    </location>
</feature>
<dbReference type="AlphaFoldDB" id="A0A4U5MH93"/>
<dbReference type="PROSITE" id="PS51885">
    <property type="entry name" value="NEPRILYSIN"/>
    <property type="match status" value="1"/>
</dbReference>
<keyword evidence="4" id="KW-1185">Reference proteome</keyword>